<evidence type="ECO:0000313" key="4">
    <source>
        <dbReference type="Proteomes" id="UP000001568"/>
    </source>
</evidence>
<dbReference type="KEGG" id="olu:OSTLU_13657"/>
<dbReference type="Pfam" id="PF01424">
    <property type="entry name" value="R3H"/>
    <property type="match status" value="1"/>
</dbReference>
<proteinExistence type="predicted"/>
<evidence type="ECO:0000256" key="1">
    <source>
        <dbReference type="SAM" id="MobiDB-lite"/>
    </source>
</evidence>
<evidence type="ECO:0000259" key="2">
    <source>
        <dbReference type="SMART" id="SM00393"/>
    </source>
</evidence>
<dbReference type="Gramene" id="ABO93727">
    <property type="protein sequence ID" value="ABO93727"/>
    <property type="gene ID" value="OSTLU_13657"/>
</dbReference>
<protein>
    <recommendedName>
        <fullName evidence="2">R3H domain-containing protein</fullName>
    </recommendedName>
</protein>
<dbReference type="InterPro" id="IPR036867">
    <property type="entry name" value="R3H_dom_sf"/>
</dbReference>
<evidence type="ECO:0000313" key="3">
    <source>
        <dbReference type="EMBL" id="ABO93727.1"/>
    </source>
</evidence>
<gene>
    <name evidence="3" type="ORF">OSTLU_13657</name>
</gene>
<feature type="region of interest" description="Disordered" evidence="1">
    <location>
        <begin position="1"/>
        <end position="25"/>
    </location>
</feature>
<keyword evidence="4" id="KW-1185">Reference proteome</keyword>
<dbReference type="OrthoDB" id="5979509at2759"/>
<sequence length="223" mass="24407">MKRPGIARADARDAPSTSSDAIDARAAKKARANAAGGLLASILGDVKRSNAQRAKTVVASGGRAITRDDVVSRETKAMEARRKFEREVRERIEREVAGSESAEAFCEFETMEKQWRNIVHEIAAEMKLFSESVEVGATGEEKFVIVHKKAPEVERDAESLRNEIAARERAGKHGKKGEGLSDKAPTYAADAVELTVVGTVKRDLRSVEETIADMRKAREKTDA</sequence>
<reference evidence="3 4" key="1">
    <citation type="journal article" date="2007" name="Proc. Natl. Acad. Sci. U.S.A.">
        <title>The tiny eukaryote Ostreococcus provides genomic insights into the paradox of plankton speciation.</title>
        <authorList>
            <person name="Palenik B."/>
            <person name="Grimwood J."/>
            <person name="Aerts A."/>
            <person name="Rouze P."/>
            <person name="Salamov A."/>
            <person name="Putnam N."/>
            <person name="Dupont C."/>
            <person name="Jorgensen R."/>
            <person name="Derelle E."/>
            <person name="Rombauts S."/>
            <person name="Zhou K."/>
            <person name="Otillar R."/>
            <person name="Merchant S.S."/>
            <person name="Podell S."/>
            <person name="Gaasterland T."/>
            <person name="Napoli C."/>
            <person name="Gendler K."/>
            <person name="Manuell A."/>
            <person name="Tai V."/>
            <person name="Vallon O."/>
            <person name="Piganeau G."/>
            <person name="Jancek S."/>
            <person name="Heijde M."/>
            <person name="Jabbari K."/>
            <person name="Bowler C."/>
            <person name="Lohr M."/>
            <person name="Robbens S."/>
            <person name="Werner G."/>
            <person name="Dubchak I."/>
            <person name="Pazour G.J."/>
            <person name="Ren Q."/>
            <person name="Paulsen I."/>
            <person name="Delwiche C."/>
            <person name="Schmutz J."/>
            <person name="Rokhsar D."/>
            <person name="Van de Peer Y."/>
            <person name="Moreau H."/>
            <person name="Grigoriev I.V."/>
        </authorList>
    </citation>
    <scope>NUCLEOTIDE SEQUENCE [LARGE SCALE GENOMIC DNA]</scope>
    <source>
        <strain evidence="3 4">CCE9901</strain>
    </source>
</reference>
<dbReference type="SMART" id="SM00393">
    <property type="entry name" value="R3H"/>
    <property type="match status" value="1"/>
</dbReference>
<dbReference type="Proteomes" id="UP000001568">
    <property type="component" value="Chromosome 1"/>
</dbReference>
<accession>A4RQS1</accession>
<dbReference type="AlphaFoldDB" id="A4RQS1"/>
<dbReference type="EMBL" id="CP000581">
    <property type="protein sequence ID" value="ABO93727.1"/>
    <property type="molecule type" value="Genomic_DNA"/>
</dbReference>
<dbReference type="GeneID" id="4999815"/>
<dbReference type="SUPFAM" id="SSF82708">
    <property type="entry name" value="R3H domain"/>
    <property type="match status" value="1"/>
</dbReference>
<dbReference type="Gene3D" id="3.30.1370.50">
    <property type="entry name" value="R3H-like domain"/>
    <property type="match status" value="1"/>
</dbReference>
<feature type="domain" description="R3H" evidence="2">
    <location>
        <begin position="65"/>
        <end position="149"/>
    </location>
</feature>
<dbReference type="GO" id="GO:0003676">
    <property type="term" value="F:nucleic acid binding"/>
    <property type="evidence" value="ECO:0007669"/>
    <property type="project" value="InterPro"/>
</dbReference>
<dbReference type="CDD" id="cd02325">
    <property type="entry name" value="R3H"/>
    <property type="match status" value="1"/>
</dbReference>
<name>A4RQS1_OSTLU</name>
<dbReference type="HOGENOM" id="CLU_1241865_0_0_1"/>
<dbReference type="InterPro" id="IPR001374">
    <property type="entry name" value="R3H_dom"/>
</dbReference>
<dbReference type="RefSeq" id="XP_001415435.1">
    <property type="nucleotide sequence ID" value="XM_001415398.1"/>
</dbReference>
<organism evidence="3 4">
    <name type="scientific">Ostreococcus lucimarinus (strain CCE9901)</name>
    <dbReference type="NCBI Taxonomy" id="436017"/>
    <lineage>
        <taxon>Eukaryota</taxon>
        <taxon>Viridiplantae</taxon>
        <taxon>Chlorophyta</taxon>
        <taxon>Mamiellophyceae</taxon>
        <taxon>Mamiellales</taxon>
        <taxon>Bathycoccaceae</taxon>
        <taxon>Ostreococcus</taxon>
    </lineage>
</organism>